<dbReference type="PANTHER" id="PTHR33198">
    <property type="entry name" value="ANK_REP_REGION DOMAIN-CONTAINING PROTEIN-RELATED"/>
    <property type="match status" value="1"/>
</dbReference>
<dbReference type="AlphaFoldDB" id="A0AAJ7L3C5"/>
<gene>
    <name evidence="2" type="primary">LOC108864073</name>
</gene>
<evidence type="ECO:0000313" key="1">
    <source>
        <dbReference type="Proteomes" id="UP000694867"/>
    </source>
</evidence>
<reference evidence="2" key="1">
    <citation type="submission" date="2025-08" db="UniProtKB">
        <authorList>
            <consortium name="RefSeq"/>
        </authorList>
    </citation>
    <scope>IDENTIFICATION</scope>
</reference>
<evidence type="ECO:0000313" key="2">
    <source>
        <dbReference type="RefSeq" id="XP_018494516.1"/>
    </source>
</evidence>
<proteinExistence type="predicted"/>
<dbReference type="PANTHER" id="PTHR33198:SF19">
    <property type="entry name" value="CCHC-TYPE DOMAIN-CONTAINING PROTEIN"/>
    <property type="match status" value="1"/>
</dbReference>
<accession>A0AAJ7L3C5</accession>
<protein>
    <submittedName>
        <fullName evidence="2">Uncharacterized protein LOC108864073</fullName>
    </submittedName>
</protein>
<dbReference type="Proteomes" id="UP000694867">
    <property type="component" value="Unplaced"/>
</dbReference>
<dbReference type="GeneID" id="108864073"/>
<sequence>MAPPRDSWMPIPSPMKVIQGEDNSGRWQDFSEAFSDYALVDSLYKEVPSVQMAKFRAVFGEENRTIIRNLEIGTQVNDAVDATGLNPCQQLKLTLEALEKRFRAHRNIIYQRYVLYRMKQNFGEMTKDFFERVSKQVKRCDFGAAAKQTLRDILVLGTAYPKAQEACFRESHAKLDAQRALQIIEMCEDNERTVKNIQVLKSVFPVIVVTTLS</sequence>
<keyword evidence="1" id="KW-1185">Reference proteome</keyword>
<dbReference type="RefSeq" id="XP_018494516.1">
    <property type="nucleotide sequence ID" value="XM_018639000.1"/>
</dbReference>
<dbReference type="KEGG" id="goe:108864073"/>
<organism evidence="1 2">
    <name type="scientific">Galendromus occidentalis</name>
    <name type="common">western predatory mite</name>
    <dbReference type="NCBI Taxonomy" id="34638"/>
    <lineage>
        <taxon>Eukaryota</taxon>
        <taxon>Metazoa</taxon>
        <taxon>Ecdysozoa</taxon>
        <taxon>Arthropoda</taxon>
        <taxon>Chelicerata</taxon>
        <taxon>Arachnida</taxon>
        <taxon>Acari</taxon>
        <taxon>Parasitiformes</taxon>
        <taxon>Mesostigmata</taxon>
        <taxon>Gamasina</taxon>
        <taxon>Phytoseioidea</taxon>
        <taxon>Phytoseiidae</taxon>
        <taxon>Typhlodrominae</taxon>
        <taxon>Galendromus</taxon>
    </lineage>
</organism>
<name>A0AAJ7L3C5_9ACAR</name>